<protein>
    <submittedName>
        <fullName evidence="2">Uncharacterized protein</fullName>
    </submittedName>
</protein>
<feature type="region of interest" description="Disordered" evidence="1">
    <location>
        <begin position="12"/>
        <end position="31"/>
    </location>
</feature>
<keyword evidence="3" id="KW-1185">Reference proteome</keyword>
<organism evidence="2 3">
    <name type="scientific">Brooklawnia cerclae</name>
    <dbReference type="NCBI Taxonomy" id="349934"/>
    <lineage>
        <taxon>Bacteria</taxon>
        <taxon>Bacillati</taxon>
        <taxon>Actinomycetota</taxon>
        <taxon>Actinomycetes</taxon>
        <taxon>Propionibacteriales</taxon>
        <taxon>Propionibacteriaceae</taxon>
        <taxon>Brooklawnia</taxon>
    </lineage>
</organism>
<feature type="compositionally biased region" description="Basic and acidic residues" evidence="1">
    <location>
        <begin position="12"/>
        <end position="22"/>
    </location>
</feature>
<sequence>MWFLVDDRMRGTRCGSEDRGRAETSYISHFN</sequence>
<proteinExistence type="predicted"/>
<accession>A0ABX0SFP7</accession>
<gene>
    <name evidence="2" type="ORF">FB473_001842</name>
</gene>
<evidence type="ECO:0000313" key="2">
    <source>
        <dbReference type="EMBL" id="NIH57197.1"/>
    </source>
</evidence>
<evidence type="ECO:0000256" key="1">
    <source>
        <dbReference type="SAM" id="MobiDB-lite"/>
    </source>
</evidence>
<reference evidence="2 3" key="1">
    <citation type="submission" date="2020-02" db="EMBL/GenBank/DDBJ databases">
        <title>Sequencing the genomes of 1000 actinobacteria strains.</title>
        <authorList>
            <person name="Klenk H.-P."/>
        </authorList>
    </citation>
    <scope>NUCLEOTIDE SEQUENCE [LARGE SCALE GENOMIC DNA]</scope>
    <source>
        <strain evidence="2 3">DSM 19609</strain>
    </source>
</reference>
<evidence type="ECO:0000313" key="3">
    <source>
        <dbReference type="Proteomes" id="UP000749311"/>
    </source>
</evidence>
<name>A0ABX0SFP7_9ACTN</name>
<dbReference type="Proteomes" id="UP000749311">
    <property type="component" value="Unassembled WGS sequence"/>
</dbReference>
<dbReference type="EMBL" id="JAAMOZ010000001">
    <property type="protein sequence ID" value="NIH57197.1"/>
    <property type="molecule type" value="Genomic_DNA"/>
</dbReference>
<comment type="caution">
    <text evidence="2">The sequence shown here is derived from an EMBL/GenBank/DDBJ whole genome shotgun (WGS) entry which is preliminary data.</text>
</comment>